<dbReference type="PROSITE" id="PS50883">
    <property type="entry name" value="EAL"/>
    <property type="match status" value="1"/>
</dbReference>
<evidence type="ECO:0000259" key="2">
    <source>
        <dbReference type="PROSITE" id="PS50113"/>
    </source>
</evidence>
<dbReference type="Pfam" id="PF00990">
    <property type="entry name" value="GGDEF"/>
    <property type="match status" value="1"/>
</dbReference>
<dbReference type="Pfam" id="PF08448">
    <property type="entry name" value="PAS_4"/>
    <property type="match status" value="1"/>
</dbReference>
<evidence type="ECO:0000259" key="4">
    <source>
        <dbReference type="PROSITE" id="PS50887"/>
    </source>
</evidence>
<organism evidence="5 6">
    <name type="scientific">Rhodocyclus tenuis</name>
    <name type="common">Rhodospirillum tenue</name>
    <dbReference type="NCBI Taxonomy" id="1066"/>
    <lineage>
        <taxon>Bacteria</taxon>
        <taxon>Pseudomonadati</taxon>
        <taxon>Pseudomonadota</taxon>
        <taxon>Betaproteobacteria</taxon>
        <taxon>Rhodocyclales</taxon>
        <taxon>Rhodocyclaceae</taxon>
        <taxon>Rhodocyclus</taxon>
    </lineage>
</organism>
<dbReference type="InterPro" id="IPR000160">
    <property type="entry name" value="GGDEF_dom"/>
</dbReference>
<dbReference type="SUPFAM" id="SSF55785">
    <property type="entry name" value="PYP-like sensor domain (PAS domain)"/>
    <property type="match status" value="4"/>
</dbReference>
<dbReference type="InterPro" id="IPR035965">
    <property type="entry name" value="PAS-like_dom_sf"/>
</dbReference>
<reference evidence="5 6" key="1">
    <citation type="submission" date="2020-08" db="EMBL/GenBank/DDBJ databases">
        <title>Genome sequencing of Purple Non-Sulfur Bacteria from various extreme environments.</title>
        <authorList>
            <person name="Mayer M."/>
        </authorList>
    </citation>
    <scope>NUCLEOTIDE SEQUENCE [LARGE SCALE GENOMIC DNA]</scope>
    <source>
        <strain evidence="5 6">2761</strain>
    </source>
</reference>
<dbReference type="PROSITE" id="PS50113">
    <property type="entry name" value="PAC"/>
    <property type="match status" value="2"/>
</dbReference>
<dbReference type="SMART" id="SM00052">
    <property type="entry name" value="EAL"/>
    <property type="match status" value="1"/>
</dbReference>
<dbReference type="SMART" id="SM00086">
    <property type="entry name" value="PAC"/>
    <property type="match status" value="2"/>
</dbReference>
<feature type="domain" description="GGDEF" evidence="4">
    <location>
        <begin position="575"/>
        <end position="708"/>
    </location>
</feature>
<dbReference type="InterPro" id="IPR001610">
    <property type="entry name" value="PAC"/>
</dbReference>
<dbReference type="InterPro" id="IPR029787">
    <property type="entry name" value="Nucleotide_cyclase"/>
</dbReference>
<evidence type="ECO:0000259" key="3">
    <source>
        <dbReference type="PROSITE" id="PS50883"/>
    </source>
</evidence>
<dbReference type="SMART" id="SM00267">
    <property type="entry name" value="GGDEF"/>
    <property type="match status" value="1"/>
</dbReference>
<dbReference type="SUPFAM" id="SSF141868">
    <property type="entry name" value="EAL domain-like"/>
    <property type="match status" value="1"/>
</dbReference>
<dbReference type="Pfam" id="PF13188">
    <property type="entry name" value="PAS_8"/>
    <property type="match status" value="1"/>
</dbReference>
<dbReference type="CDD" id="cd01948">
    <property type="entry name" value="EAL"/>
    <property type="match status" value="1"/>
</dbReference>
<sequence length="997" mass="110911">MSKTIFPENTALPSAQPSLCADLRSPFRPDVGQARQVVLDLQQQQKNIEDLFDALPDMVFVASFDGTILHHNAAVAGTLGYPPNGLIGQPLASAHPPELLTEARHILLGAIAGETQFSTLPLLSADGQRIDAETRVVRGRWNGQPALIGVTRNTRERTLAEEALRHSEQRFRQVFAIAPVATALSRIADGRFLEVNEAYSQMFGWTREYMLASNSIDLGIWASAAERKLFVAKLFSEGGIHGHESSIVDHYGRSREVLISATLADIDGEPCVLSMLHDQTERQRAQAEAWAARELVREVTDALPVAVYRYCFENEHYRLLFCNRTLHDLCGVTPEQAKTDPALVLARIHADDLLPFRDGQRAAWRAKVPFSMELRVIATDRSERWLHVHSEPMSLPDGGYVYNGYVQDISENRRAADAMRLAAGVFEHAHEGILISDDAGIVIDVNRTFIELSGYARDEVIGRNAIALQGSELPGHVVSALRAAILSDGHWRGELWSRRKNGERYAQRVTVSAVFAGNGSVSHYIAIFSDITQAKQHQSQLERMAHYDALTQLPNRVLLADRLQQALAHARRYGRMLGLAYLDLDGFKPINDRFGHEAGDRLLVEIAHRLRASLRGDDTVARLGGDEFVLLLSELASADECRLSLQRLLAVVAQPYRIGDEEFNVTASIGVTLFPQDDADPDTLLRHADQSMYLAKQAGRSRYHLYDSELDRRARARNEAVARIHEALREREFVLYYQPKVDMRRGRVFGVEALIRWQHPERGLLLPIEFLPDIENSDFASTLGAWVLEEALTQLAVWRRSGLDLSVSVNVSARELADASFLDRLQEALQRHFAIDPAALELEVLENAALGDVGHATRVIEGCHKLGVRIALDDFGTGYSSLTYFRRLPVDTLKIDRSFVRDMLVDEEDLAIVEGVIALTRAFRRKVVAEGVETPEHGLALLHLGCDCAQGYGIARPMPASALADWMANFRPDPTWSREDLSLGSLFSASGNSAATE</sequence>
<comment type="caution">
    <text evidence="5">The sequence shown here is derived from an EMBL/GenBank/DDBJ whole genome shotgun (WGS) entry which is preliminary data.</text>
</comment>
<dbReference type="InterPro" id="IPR000700">
    <property type="entry name" value="PAS-assoc_C"/>
</dbReference>
<evidence type="ECO:0000313" key="5">
    <source>
        <dbReference type="EMBL" id="MBB4248915.1"/>
    </source>
</evidence>
<protein>
    <submittedName>
        <fullName evidence="5">Diguanylate cyclase (GGDEF)-like protein/PAS domain S-box-containing protein</fullName>
    </submittedName>
</protein>
<keyword evidence="6" id="KW-1185">Reference proteome</keyword>
<dbReference type="Pfam" id="PF08447">
    <property type="entry name" value="PAS_3"/>
    <property type="match status" value="1"/>
</dbReference>
<dbReference type="PROSITE" id="PS50112">
    <property type="entry name" value="PAS"/>
    <property type="match status" value="2"/>
</dbReference>
<feature type="domain" description="PAS" evidence="1">
    <location>
        <begin position="425"/>
        <end position="466"/>
    </location>
</feature>
<dbReference type="CDD" id="cd01949">
    <property type="entry name" value="GGDEF"/>
    <property type="match status" value="1"/>
</dbReference>
<feature type="domain" description="PAC" evidence="2">
    <location>
        <begin position="491"/>
        <end position="543"/>
    </location>
</feature>
<dbReference type="Pfam" id="PF00563">
    <property type="entry name" value="EAL"/>
    <property type="match status" value="1"/>
</dbReference>
<dbReference type="SUPFAM" id="SSF55073">
    <property type="entry name" value="Nucleotide cyclase"/>
    <property type="match status" value="1"/>
</dbReference>
<dbReference type="GO" id="GO:0003824">
    <property type="term" value="F:catalytic activity"/>
    <property type="evidence" value="ECO:0007669"/>
    <property type="project" value="UniProtKB-ARBA"/>
</dbReference>
<feature type="domain" description="PAC" evidence="2">
    <location>
        <begin position="370"/>
        <end position="421"/>
    </location>
</feature>
<dbReference type="RefSeq" id="WP_153117788.1">
    <property type="nucleotide sequence ID" value="NZ_JACIGE010000015.1"/>
</dbReference>
<evidence type="ECO:0000313" key="6">
    <source>
        <dbReference type="Proteomes" id="UP000587070"/>
    </source>
</evidence>
<dbReference type="Gene3D" id="3.30.450.20">
    <property type="entry name" value="PAS domain"/>
    <property type="match status" value="4"/>
</dbReference>
<name>A0A840GAL9_RHOTE</name>
<dbReference type="InterPro" id="IPR001633">
    <property type="entry name" value="EAL_dom"/>
</dbReference>
<dbReference type="PROSITE" id="PS50887">
    <property type="entry name" value="GGDEF"/>
    <property type="match status" value="1"/>
</dbReference>
<dbReference type="InterPro" id="IPR013656">
    <property type="entry name" value="PAS_4"/>
</dbReference>
<dbReference type="AlphaFoldDB" id="A0A840GAL9"/>
<dbReference type="SMART" id="SM00091">
    <property type="entry name" value="PAS"/>
    <property type="match status" value="4"/>
</dbReference>
<accession>A0A840GAL9</accession>
<evidence type="ECO:0000259" key="1">
    <source>
        <dbReference type="PROSITE" id="PS50112"/>
    </source>
</evidence>
<dbReference type="CDD" id="cd00130">
    <property type="entry name" value="PAS"/>
    <property type="match status" value="4"/>
</dbReference>
<dbReference type="InterPro" id="IPR035919">
    <property type="entry name" value="EAL_sf"/>
</dbReference>
<feature type="domain" description="EAL" evidence="3">
    <location>
        <begin position="717"/>
        <end position="971"/>
    </location>
</feature>
<dbReference type="FunFam" id="3.30.70.270:FF:000001">
    <property type="entry name" value="Diguanylate cyclase domain protein"/>
    <property type="match status" value="1"/>
</dbReference>
<dbReference type="PANTHER" id="PTHR44757">
    <property type="entry name" value="DIGUANYLATE CYCLASE DGCP"/>
    <property type="match status" value="1"/>
</dbReference>
<dbReference type="InterPro" id="IPR000014">
    <property type="entry name" value="PAS"/>
</dbReference>
<dbReference type="Gene3D" id="3.20.20.450">
    <property type="entry name" value="EAL domain"/>
    <property type="match status" value="1"/>
</dbReference>
<dbReference type="InterPro" id="IPR052155">
    <property type="entry name" value="Biofilm_reg_signaling"/>
</dbReference>
<dbReference type="NCBIfam" id="TIGR00254">
    <property type="entry name" value="GGDEF"/>
    <property type="match status" value="1"/>
</dbReference>
<dbReference type="InterPro" id="IPR043128">
    <property type="entry name" value="Rev_trsase/Diguanyl_cyclase"/>
</dbReference>
<dbReference type="NCBIfam" id="TIGR00229">
    <property type="entry name" value="sensory_box"/>
    <property type="match status" value="3"/>
</dbReference>
<dbReference type="Pfam" id="PF13426">
    <property type="entry name" value="PAS_9"/>
    <property type="match status" value="1"/>
</dbReference>
<dbReference type="Proteomes" id="UP000587070">
    <property type="component" value="Unassembled WGS sequence"/>
</dbReference>
<dbReference type="Gene3D" id="3.30.70.270">
    <property type="match status" value="1"/>
</dbReference>
<dbReference type="EMBL" id="JACIGE010000015">
    <property type="protein sequence ID" value="MBB4248915.1"/>
    <property type="molecule type" value="Genomic_DNA"/>
</dbReference>
<dbReference type="PANTHER" id="PTHR44757:SF2">
    <property type="entry name" value="BIOFILM ARCHITECTURE MAINTENANCE PROTEIN MBAA"/>
    <property type="match status" value="1"/>
</dbReference>
<dbReference type="InterPro" id="IPR013655">
    <property type="entry name" value="PAS_fold_3"/>
</dbReference>
<gene>
    <name evidence="5" type="ORF">GGD90_003317</name>
</gene>
<proteinExistence type="predicted"/>
<feature type="domain" description="PAS" evidence="1">
    <location>
        <begin position="44"/>
        <end position="114"/>
    </location>
</feature>
<dbReference type="OrthoDB" id="9813903at2"/>